<gene>
    <name evidence="1" type="ORF">Cenrod_0017</name>
</gene>
<dbReference type="AlphaFoldDB" id="U5N7I1"/>
<dbReference type="GO" id="GO:0016740">
    <property type="term" value="F:transferase activity"/>
    <property type="evidence" value="ECO:0007669"/>
    <property type="project" value="UniProtKB-KW"/>
</dbReference>
<dbReference type="HOGENOM" id="CLU_057826_0_0_4"/>
<evidence type="ECO:0000313" key="2">
    <source>
        <dbReference type="Proteomes" id="UP000017184"/>
    </source>
</evidence>
<dbReference type="KEGG" id="cbx:Cenrod_0017"/>
<dbReference type="EMBL" id="CP004885">
    <property type="protein sequence ID" value="AGX86154.1"/>
    <property type="molecule type" value="Genomic_DNA"/>
</dbReference>
<evidence type="ECO:0000313" key="1">
    <source>
        <dbReference type="EMBL" id="AGX86154.1"/>
    </source>
</evidence>
<organism evidence="1 2">
    <name type="scientific">Candidatus Symbiobacter mobilis CR</name>
    <dbReference type="NCBI Taxonomy" id="946483"/>
    <lineage>
        <taxon>Bacteria</taxon>
        <taxon>Pseudomonadati</taxon>
        <taxon>Pseudomonadota</taxon>
        <taxon>Betaproteobacteria</taxon>
        <taxon>Burkholderiales</taxon>
        <taxon>Comamonadaceae</taxon>
    </lineage>
</organism>
<accession>U5N7I1</accession>
<name>U5N7I1_9BURK</name>
<dbReference type="SUPFAM" id="SSF53448">
    <property type="entry name" value="Nucleotide-diphospho-sugar transferases"/>
    <property type="match status" value="1"/>
</dbReference>
<reference evidence="1 2" key="1">
    <citation type="journal article" date="2013" name="Genome Biol.">
        <title>Genomic analysis reveals key aspects of prokaryotic symbiosis in the phototrophic consortium "Chlorochromatium aggregatum".</title>
        <authorList>
            <person name="Liu Z."/>
            <person name="Muller J."/>
            <person name="Li T."/>
            <person name="Alvey R.M."/>
            <person name="Vogl K."/>
            <person name="Frigaard N.U."/>
            <person name="Rockwell N.C."/>
            <person name="Boyd E.S."/>
            <person name="Tomsho L.P."/>
            <person name="Schuster S.C."/>
            <person name="Henke P."/>
            <person name="Rohde M."/>
            <person name="Overmann J."/>
            <person name="Bryant D.A."/>
        </authorList>
    </citation>
    <scope>NUCLEOTIDE SEQUENCE [LARGE SCALE GENOMIC DNA]</scope>
    <source>
        <strain evidence="1">CR</strain>
    </source>
</reference>
<protein>
    <submittedName>
        <fullName evidence="1">Glycosyltransferase-like protein</fullName>
    </submittedName>
</protein>
<dbReference type="InterPro" id="IPR029044">
    <property type="entry name" value="Nucleotide-diphossugar_trans"/>
</dbReference>
<keyword evidence="1" id="KW-0808">Transferase</keyword>
<dbReference type="Gene3D" id="3.90.550.10">
    <property type="entry name" value="Spore Coat Polysaccharide Biosynthesis Protein SpsA, Chain A"/>
    <property type="match status" value="1"/>
</dbReference>
<dbReference type="eggNOG" id="COG1442">
    <property type="taxonomic scope" value="Bacteria"/>
</dbReference>
<dbReference type="STRING" id="946483.Cenrod_0017"/>
<sequence>MEHYVTLFDSFFLPQGLALHMSMERHVKDYTLWILCVDDEAYKVLAKIQLPNVRLLYLSELETKELLCVKQWRTKGEYCWTLTPFSHRFVFEADPSVARVTYIDADFWFRKNPKSIFEELGASGKHVLITDHAYAPEYDQSAISGQYCVQFVTITRDGGEVVRLWWEQRCVEWCHARHEDGKFGDQKYLEKWPELFCKETHVLQNQSLILAPWNANRFPYSAAVAWHFHGVRIIYLNRKIVQFSIGDYLLPKVAVSYVYNPYFIDILYAIKILIGINYKVKIQDNKSLFRIFKLFISKILTYRSYVQNSTMSFELR</sequence>
<proteinExistence type="predicted"/>
<dbReference type="PATRIC" id="fig|946483.4.peg.16"/>
<keyword evidence="2" id="KW-1185">Reference proteome</keyword>
<dbReference type="Proteomes" id="UP000017184">
    <property type="component" value="Chromosome"/>
</dbReference>
<dbReference type="RefSeq" id="WP_022770977.1">
    <property type="nucleotide sequence ID" value="NC_022576.1"/>
</dbReference>